<feature type="chain" id="PRO_5027733087" description="DUF1566 domain-containing protein" evidence="1">
    <location>
        <begin position="20"/>
        <end position="173"/>
    </location>
</feature>
<keyword evidence="1" id="KW-0732">Signal</keyword>
<evidence type="ECO:0008006" key="3">
    <source>
        <dbReference type="Google" id="ProtNLM"/>
    </source>
</evidence>
<dbReference type="AlphaFoldDB" id="A0A6S6SH43"/>
<evidence type="ECO:0000256" key="1">
    <source>
        <dbReference type="SAM" id="SignalP"/>
    </source>
</evidence>
<feature type="signal peptide" evidence="1">
    <location>
        <begin position="1"/>
        <end position="19"/>
    </location>
</feature>
<sequence length="173" mass="19016">MKIKFVLLVVLGFAMGSYADCSKDEILKLLDKGYSKSEVDGICGESEKKKALKWITPSKSVCVGNGGKIVDGSCEAKWSDAKKTCNVSGGKLATKSEFIKVIIDCGGKINTNNLSNSFYYSCFKNKGFISNHYWSSSPSSVNHEHALTVNLENANWTHANKALNRYVRCINID</sequence>
<accession>A0A6S6SH43</accession>
<protein>
    <recommendedName>
        <fullName evidence="3">DUF1566 domain-containing protein</fullName>
    </recommendedName>
</protein>
<proteinExistence type="predicted"/>
<dbReference type="EMBL" id="CACVAX010000014">
    <property type="protein sequence ID" value="CAA6806746.1"/>
    <property type="molecule type" value="Genomic_DNA"/>
</dbReference>
<organism evidence="2">
    <name type="scientific">uncultured Sulfurovum sp</name>
    <dbReference type="NCBI Taxonomy" id="269237"/>
    <lineage>
        <taxon>Bacteria</taxon>
        <taxon>Pseudomonadati</taxon>
        <taxon>Campylobacterota</taxon>
        <taxon>Epsilonproteobacteria</taxon>
        <taxon>Campylobacterales</taxon>
        <taxon>Sulfurovaceae</taxon>
        <taxon>Sulfurovum</taxon>
        <taxon>environmental samples</taxon>
    </lineage>
</organism>
<reference evidence="2" key="1">
    <citation type="submission" date="2020-01" db="EMBL/GenBank/DDBJ databases">
        <authorList>
            <person name="Meier V. D."/>
            <person name="Meier V D."/>
        </authorList>
    </citation>
    <scope>NUCLEOTIDE SEQUENCE</scope>
    <source>
        <strain evidence="2">HLG_WM_MAG_04</strain>
    </source>
</reference>
<name>A0A6S6SH43_9BACT</name>
<evidence type="ECO:0000313" key="2">
    <source>
        <dbReference type="EMBL" id="CAA6806746.1"/>
    </source>
</evidence>
<gene>
    <name evidence="2" type="ORF">HELGO_WM13087</name>
</gene>